<protein>
    <recommendedName>
        <fullName evidence="10">Phosphate transport system permease protein PstA</fullName>
    </recommendedName>
</protein>
<feature type="transmembrane region" description="Helical" evidence="10">
    <location>
        <begin position="231"/>
        <end position="248"/>
    </location>
</feature>
<evidence type="ECO:0000256" key="6">
    <source>
        <dbReference type="ARBA" id="ARBA00022592"/>
    </source>
</evidence>
<dbReference type="InterPro" id="IPR000515">
    <property type="entry name" value="MetI-like"/>
</dbReference>
<evidence type="ECO:0000256" key="11">
    <source>
        <dbReference type="SAM" id="MobiDB-lite"/>
    </source>
</evidence>
<feature type="transmembrane region" description="Helical" evidence="10">
    <location>
        <begin position="198"/>
        <end position="225"/>
    </location>
</feature>
<dbReference type="RefSeq" id="WP_070703622.1">
    <property type="nucleotide sequence ID" value="NZ_PKIZ01000023.1"/>
</dbReference>
<dbReference type="GO" id="GO:0005315">
    <property type="term" value="F:phosphate transmembrane transporter activity"/>
    <property type="evidence" value="ECO:0007669"/>
    <property type="project" value="InterPro"/>
</dbReference>
<dbReference type="NCBIfam" id="TIGR00974">
    <property type="entry name" value="3a0107s02c"/>
    <property type="match status" value="1"/>
</dbReference>
<keyword evidence="14" id="KW-1185">Reference proteome</keyword>
<evidence type="ECO:0000256" key="1">
    <source>
        <dbReference type="ARBA" id="ARBA00003510"/>
    </source>
</evidence>
<dbReference type="AlphaFoldDB" id="A0A2I1P8K5"/>
<keyword evidence="7 10" id="KW-0812">Transmembrane</keyword>
<evidence type="ECO:0000256" key="10">
    <source>
        <dbReference type="RuleBase" id="RU363043"/>
    </source>
</evidence>
<feature type="transmembrane region" description="Helical" evidence="10">
    <location>
        <begin position="91"/>
        <end position="113"/>
    </location>
</feature>
<dbReference type="PANTHER" id="PTHR42922">
    <property type="entry name" value="PHOSPHATE TRANSPORT SYSTEM PERMEASE PROTEIN PSTA"/>
    <property type="match status" value="1"/>
</dbReference>
<reference evidence="13 14" key="1">
    <citation type="submission" date="2017-12" db="EMBL/GenBank/DDBJ databases">
        <title>Phylogenetic diversity of female urinary microbiome.</title>
        <authorList>
            <person name="Thomas-White K."/>
            <person name="Wolfe A.J."/>
        </authorList>
    </citation>
    <scope>NUCLEOTIDE SEQUENCE [LARGE SCALE GENOMIC DNA]</scope>
    <source>
        <strain evidence="13 14">UMB1298</strain>
    </source>
</reference>
<evidence type="ECO:0000256" key="2">
    <source>
        <dbReference type="ARBA" id="ARBA00004651"/>
    </source>
</evidence>
<keyword evidence="5 10" id="KW-1003">Cell membrane</keyword>
<dbReference type="InterPro" id="IPR051408">
    <property type="entry name" value="Phosphate_transprt_permease"/>
</dbReference>
<feature type="transmembrane region" description="Helical" evidence="10">
    <location>
        <begin position="60"/>
        <end position="79"/>
    </location>
</feature>
<feature type="region of interest" description="Disordered" evidence="11">
    <location>
        <begin position="1"/>
        <end position="20"/>
    </location>
</feature>
<dbReference type="SUPFAM" id="SSF161098">
    <property type="entry name" value="MetI-like"/>
    <property type="match status" value="1"/>
</dbReference>
<organism evidence="13 14">
    <name type="scientific">Kytococcus schroeteri</name>
    <dbReference type="NCBI Taxonomy" id="138300"/>
    <lineage>
        <taxon>Bacteria</taxon>
        <taxon>Bacillati</taxon>
        <taxon>Actinomycetota</taxon>
        <taxon>Actinomycetes</taxon>
        <taxon>Micrococcales</taxon>
        <taxon>Kytococcaceae</taxon>
        <taxon>Kytococcus</taxon>
    </lineage>
</organism>
<comment type="caution">
    <text evidence="13">The sequence shown here is derived from an EMBL/GenBank/DDBJ whole genome shotgun (WGS) entry which is preliminary data.</text>
</comment>
<dbReference type="InterPro" id="IPR035906">
    <property type="entry name" value="MetI-like_sf"/>
</dbReference>
<evidence type="ECO:0000256" key="9">
    <source>
        <dbReference type="ARBA" id="ARBA00023136"/>
    </source>
</evidence>
<evidence type="ECO:0000313" key="13">
    <source>
        <dbReference type="EMBL" id="PKZ40940.1"/>
    </source>
</evidence>
<dbReference type="InterPro" id="IPR005672">
    <property type="entry name" value="Phosphate_PstA"/>
</dbReference>
<feature type="transmembrane region" description="Helical" evidence="10">
    <location>
        <begin position="354"/>
        <end position="379"/>
    </location>
</feature>
<proteinExistence type="inferred from homology"/>
<gene>
    <name evidence="13" type="primary">pstA</name>
    <name evidence="13" type="ORF">CYJ76_10515</name>
</gene>
<dbReference type="Gene3D" id="1.10.3720.10">
    <property type="entry name" value="MetI-like"/>
    <property type="match status" value="1"/>
</dbReference>
<dbReference type="PROSITE" id="PS50928">
    <property type="entry name" value="ABC_TM1"/>
    <property type="match status" value="1"/>
</dbReference>
<feature type="transmembrane region" description="Helical" evidence="10">
    <location>
        <begin position="37"/>
        <end position="54"/>
    </location>
</feature>
<name>A0A2I1P8K5_9MICO</name>
<evidence type="ECO:0000256" key="7">
    <source>
        <dbReference type="ARBA" id="ARBA00022692"/>
    </source>
</evidence>
<dbReference type="Proteomes" id="UP000234206">
    <property type="component" value="Unassembled WGS sequence"/>
</dbReference>
<evidence type="ECO:0000256" key="3">
    <source>
        <dbReference type="ARBA" id="ARBA00007069"/>
    </source>
</evidence>
<comment type="subcellular location">
    <subcellularLocation>
        <location evidence="2 10">Cell membrane</location>
        <topology evidence="2 10">Multi-pass membrane protein</topology>
    </subcellularLocation>
</comment>
<dbReference type="PANTHER" id="PTHR42922:SF1">
    <property type="entry name" value="PHOSPHATE TRANSPORT SYSTEM PERMEASE PROTEIN PSTA"/>
    <property type="match status" value="1"/>
</dbReference>
<dbReference type="GO" id="GO:0035435">
    <property type="term" value="P:phosphate ion transmembrane transport"/>
    <property type="evidence" value="ECO:0007669"/>
    <property type="project" value="InterPro"/>
</dbReference>
<feature type="transmembrane region" description="Helical" evidence="10">
    <location>
        <begin position="280"/>
        <end position="301"/>
    </location>
</feature>
<dbReference type="EMBL" id="PKIZ01000023">
    <property type="protein sequence ID" value="PKZ40940.1"/>
    <property type="molecule type" value="Genomic_DNA"/>
</dbReference>
<accession>A0A2I1P8K5</accession>
<evidence type="ECO:0000259" key="12">
    <source>
        <dbReference type="PROSITE" id="PS50928"/>
    </source>
</evidence>
<dbReference type="Pfam" id="PF00528">
    <property type="entry name" value="BPD_transp_1"/>
    <property type="match status" value="1"/>
</dbReference>
<evidence type="ECO:0000313" key="14">
    <source>
        <dbReference type="Proteomes" id="UP000234206"/>
    </source>
</evidence>
<evidence type="ECO:0000256" key="5">
    <source>
        <dbReference type="ARBA" id="ARBA00022475"/>
    </source>
</evidence>
<keyword evidence="8 10" id="KW-1133">Transmembrane helix</keyword>
<evidence type="ECO:0000256" key="8">
    <source>
        <dbReference type="ARBA" id="ARBA00022989"/>
    </source>
</evidence>
<keyword evidence="6" id="KW-0592">Phosphate transport</keyword>
<comment type="similarity">
    <text evidence="3 10">Belongs to the binding-protein-dependent transport system permease family. CysTW subfamily.</text>
</comment>
<sequence>MTTSPVDLNHGPTHEADRGPAMPALDYNAIRPASRTLWIGMLAVAAALGALAAFLVGWNIALFVIFTAIFFLVALYVGYRATAGHRQGVDQVVRAMVYIAFALALIPLAWLLWSVCSNAIPALVTNPQVLTEDMYGISGGVDEKRVEEGADLVGGMKHALIGTLLITLIASVISIPIGFMAAIYLVEYGNNGWLSRALRFLVDVMTGVPSIVAGLFAYALFSMIFGPGTKMGIAGAIALCVLMIPIVVRNSEEMLRVISRDLRESALALGVPKWRVITKIVLPTAAAGLASSVFLGVSRVIGETAPLLVAAGYNAATNWNPFEGPMNSLAFYAYQLFQYPLNGGYPDPSLERSWIAVFLLVVLVLVLNLIARAIAAALAPKKS</sequence>
<keyword evidence="9 10" id="KW-0472">Membrane</keyword>
<comment type="function">
    <text evidence="1">Part of the binding-protein-dependent transport system for phosphate; probably responsible for the translocation of the substrate across the membrane.</text>
</comment>
<dbReference type="OrthoDB" id="9775069at2"/>
<keyword evidence="4" id="KW-0813">Transport</keyword>
<dbReference type="GO" id="GO:0005886">
    <property type="term" value="C:plasma membrane"/>
    <property type="evidence" value="ECO:0007669"/>
    <property type="project" value="UniProtKB-SubCell"/>
</dbReference>
<evidence type="ECO:0000256" key="4">
    <source>
        <dbReference type="ARBA" id="ARBA00022448"/>
    </source>
</evidence>
<dbReference type="CDD" id="cd06261">
    <property type="entry name" value="TM_PBP2"/>
    <property type="match status" value="1"/>
</dbReference>
<feature type="domain" description="ABC transmembrane type-1" evidence="12">
    <location>
        <begin position="160"/>
        <end position="371"/>
    </location>
</feature>
<feature type="transmembrane region" description="Helical" evidence="10">
    <location>
        <begin position="159"/>
        <end position="186"/>
    </location>
</feature>